<reference evidence="2" key="1">
    <citation type="journal article" date="2021" name="PeerJ">
        <title>Extensive microbial diversity within the chicken gut microbiome revealed by metagenomics and culture.</title>
        <authorList>
            <person name="Gilroy R."/>
            <person name="Ravi A."/>
            <person name="Getino M."/>
            <person name="Pursley I."/>
            <person name="Horton D.L."/>
            <person name="Alikhan N.F."/>
            <person name="Baker D."/>
            <person name="Gharbi K."/>
            <person name="Hall N."/>
            <person name="Watson M."/>
            <person name="Adriaenssens E.M."/>
            <person name="Foster-Nyarko E."/>
            <person name="Jarju S."/>
            <person name="Secka A."/>
            <person name="Antonio M."/>
            <person name="Oren A."/>
            <person name="Chaudhuri R.R."/>
            <person name="La Ragione R."/>
            <person name="Hildebrand F."/>
            <person name="Pallen M.J."/>
        </authorList>
    </citation>
    <scope>NUCLEOTIDE SEQUENCE</scope>
    <source>
        <strain evidence="2">CHK55-1828</strain>
    </source>
</reference>
<dbReference type="RefSeq" id="WP_139247676.1">
    <property type="nucleotide sequence ID" value="NZ_DYVX01000035.1"/>
</dbReference>
<feature type="transmembrane region" description="Helical" evidence="1">
    <location>
        <begin position="136"/>
        <end position="156"/>
    </location>
</feature>
<gene>
    <name evidence="2" type="ORF">K8W02_04070</name>
</gene>
<keyword evidence="1" id="KW-0812">Transmembrane</keyword>
<dbReference type="EMBL" id="DYVX01000035">
    <property type="protein sequence ID" value="HJF91548.1"/>
    <property type="molecule type" value="Genomic_DNA"/>
</dbReference>
<feature type="transmembrane region" description="Helical" evidence="1">
    <location>
        <begin position="63"/>
        <end position="81"/>
    </location>
</feature>
<evidence type="ECO:0000313" key="3">
    <source>
        <dbReference type="Proteomes" id="UP000717835"/>
    </source>
</evidence>
<sequence length="187" mass="20768">MNCYIHTDQPAVAACPECGMGLCRSCVDNAVYYQDNRPLCHNCSLKEAETELANAKSKKIWSLVKFIFGASFILIGLIIYFSDGDVMNAWIFAGIAGIPAAFRSTRDSKQEQVRKGVRDAMTTDMMESASNTFMDLVVRILLILLLAPITATFAAIKNLYTFIRSFDKIKQAQETYDFIAAGNDIAH</sequence>
<protein>
    <recommendedName>
        <fullName evidence="4">B box-type domain-containing protein</fullName>
    </recommendedName>
</protein>
<dbReference type="OrthoDB" id="1007356at2"/>
<organism evidence="2 3">
    <name type="scientific">Mediterranea massiliensis</name>
    <dbReference type="NCBI Taxonomy" id="1841865"/>
    <lineage>
        <taxon>Bacteria</taxon>
        <taxon>Pseudomonadati</taxon>
        <taxon>Bacteroidota</taxon>
        <taxon>Bacteroidia</taxon>
        <taxon>Bacteroidales</taxon>
        <taxon>Bacteroidaceae</taxon>
        <taxon>Mediterranea</taxon>
    </lineage>
</organism>
<comment type="caution">
    <text evidence="2">The sequence shown here is derived from an EMBL/GenBank/DDBJ whole genome shotgun (WGS) entry which is preliminary data.</text>
</comment>
<evidence type="ECO:0000313" key="2">
    <source>
        <dbReference type="EMBL" id="HJF91548.1"/>
    </source>
</evidence>
<accession>A0A921HVE2</accession>
<dbReference type="Proteomes" id="UP000717835">
    <property type="component" value="Unassembled WGS sequence"/>
</dbReference>
<keyword evidence="1" id="KW-1133">Transmembrane helix</keyword>
<proteinExistence type="predicted"/>
<name>A0A921HVE2_9BACT</name>
<evidence type="ECO:0008006" key="4">
    <source>
        <dbReference type="Google" id="ProtNLM"/>
    </source>
</evidence>
<reference evidence="2" key="2">
    <citation type="submission" date="2021-09" db="EMBL/GenBank/DDBJ databases">
        <authorList>
            <person name="Gilroy R."/>
        </authorList>
    </citation>
    <scope>NUCLEOTIDE SEQUENCE</scope>
    <source>
        <strain evidence="2">CHK55-1828</strain>
    </source>
</reference>
<keyword evidence="1" id="KW-0472">Membrane</keyword>
<evidence type="ECO:0000256" key="1">
    <source>
        <dbReference type="SAM" id="Phobius"/>
    </source>
</evidence>
<dbReference type="AlphaFoldDB" id="A0A921HVE2"/>